<dbReference type="EMBL" id="CAJOBJ010072958">
    <property type="protein sequence ID" value="CAF4468518.1"/>
    <property type="molecule type" value="Genomic_DNA"/>
</dbReference>
<sequence length="66" mass="7562">MIPQILGIRHYINGVWQESLNELNTANQIESTLIADINSPALMFARSSELLAMHLLIIYEQHRNQS</sequence>
<protein>
    <submittedName>
        <fullName evidence="2">Uncharacterized protein</fullName>
    </submittedName>
</protein>
<evidence type="ECO:0000313" key="3">
    <source>
        <dbReference type="EMBL" id="CAF4468518.1"/>
    </source>
</evidence>
<evidence type="ECO:0000313" key="2">
    <source>
        <dbReference type="EMBL" id="CAF4466418.1"/>
    </source>
</evidence>
<name>A0A8S2WYK1_9BILA</name>
<feature type="non-terminal residue" evidence="2">
    <location>
        <position position="66"/>
    </location>
</feature>
<dbReference type="EMBL" id="CAJOBJ010072482">
    <property type="protein sequence ID" value="CAF4466418.1"/>
    <property type="molecule type" value="Genomic_DNA"/>
</dbReference>
<dbReference type="Proteomes" id="UP000681967">
    <property type="component" value="Unassembled WGS sequence"/>
</dbReference>
<gene>
    <name evidence="1" type="ORF">BYL167_LOCUS29117</name>
    <name evidence="2" type="ORF">GIL414_LOCUS33118</name>
    <name evidence="3" type="ORF">GIL414_LOCUS33224</name>
</gene>
<dbReference type="EMBL" id="CAJOBH010043386">
    <property type="protein sequence ID" value="CAF4341061.1"/>
    <property type="molecule type" value="Genomic_DNA"/>
</dbReference>
<dbReference type="Proteomes" id="UP000681720">
    <property type="component" value="Unassembled WGS sequence"/>
</dbReference>
<accession>A0A8S2WYK1</accession>
<reference evidence="2" key="1">
    <citation type="submission" date="2021-02" db="EMBL/GenBank/DDBJ databases">
        <authorList>
            <person name="Nowell W R."/>
        </authorList>
    </citation>
    <scope>NUCLEOTIDE SEQUENCE</scope>
</reference>
<organism evidence="2 4">
    <name type="scientific">Rotaria magnacalcarata</name>
    <dbReference type="NCBI Taxonomy" id="392030"/>
    <lineage>
        <taxon>Eukaryota</taxon>
        <taxon>Metazoa</taxon>
        <taxon>Spiralia</taxon>
        <taxon>Gnathifera</taxon>
        <taxon>Rotifera</taxon>
        <taxon>Eurotatoria</taxon>
        <taxon>Bdelloidea</taxon>
        <taxon>Philodinida</taxon>
        <taxon>Philodinidae</taxon>
        <taxon>Rotaria</taxon>
    </lineage>
</organism>
<proteinExistence type="predicted"/>
<comment type="caution">
    <text evidence="2">The sequence shown here is derived from an EMBL/GenBank/DDBJ whole genome shotgun (WGS) entry which is preliminary data.</text>
</comment>
<evidence type="ECO:0000313" key="4">
    <source>
        <dbReference type="Proteomes" id="UP000681720"/>
    </source>
</evidence>
<evidence type="ECO:0000313" key="1">
    <source>
        <dbReference type="EMBL" id="CAF4341061.1"/>
    </source>
</evidence>
<dbReference type="AlphaFoldDB" id="A0A8S2WYK1"/>